<protein>
    <recommendedName>
        <fullName evidence="2">peptidylprolyl isomerase</fullName>
        <ecNumber evidence="2">5.2.1.8</ecNumber>
    </recommendedName>
</protein>
<dbReference type="InterPro" id="IPR036322">
    <property type="entry name" value="WD40_repeat_dom_sf"/>
</dbReference>
<dbReference type="InterPro" id="IPR015943">
    <property type="entry name" value="WD40/YVTN_repeat-like_dom_sf"/>
</dbReference>
<dbReference type="PROSITE" id="PS50072">
    <property type="entry name" value="CSA_PPIASE_2"/>
    <property type="match status" value="1"/>
</dbReference>
<keyword evidence="4" id="KW-0677">Repeat</keyword>
<organism evidence="9 10">
    <name type="scientific">Aphanomyces invadans</name>
    <dbReference type="NCBI Taxonomy" id="157072"/>
    <lineage>
        <taxon>Eukaryota</taxon>
        <taxon>Sar</taxon>
        <taxon>Stramenopiles</taxon>
        <taxon>Oomycota</taxon>
        <taxon>Saprolegniomycetes</taxon>
        <taxon>Saprolegniales</taxon>
        <taxon>Verrucalvaceae</taxon>
        <taxon>Aphanomyces</taxon>
    </lineage>
</organism>
<accession>A0A3R6ZY01</accession>
<sequence length="1999" mass="221929">MQLTTAPHIDLPVATYCVMEILPEATSDEIDDFFTDLPAVALESSTAKGVSVADSTDKKTVASFSYSYSSSSAMDDTGCVVLSIRRRYEDANGRLKAVHERRLPGKKMVTMWQRANKRDEGTFSFECSEGFTKEEFEEEWKKTPFAKSHESVKSLEGDKWHELTSHEKETVKRRKVVDVVAEKALLDQLPSAEMYEKSYMHRDTVTHVAFSKSTQFLITASADGHIKFWRKMRTGIEFVKHYKAHLQAIVGLAVSDDGLRLATTSLDGTIKFFDILGFDMVNMITLGYTPSHCCWIFQTGHVVPKIVVAEMDSHVLRVYHADHAKDTALLHVLDNLHTAPVTVLGFNPIANVVISGDSKGMLDYWAADNYSMPGAGVIKFKSKMSTDLYELLKHRTHATSIDISPNGIDFVVTAADSFLRVFRFATGKLRRKYDESLVQFEDAQADGSLQLDAIDFGRRMAVEKEMQSVGVTSNCIFDASGHYVLFSTLLGIKILHIETNKLARVLGKVENTERFTQLCLFQVDKLVARAFALWVAPCRSLGIREFDLIVRCGVVQGTPSINTQFQKHATTEVEKKLVMSDANDAKAWIDPMVFAAAFKKARFYCFSTREPVDSADDEHGRDVFNEKPTLDESQISTKTATAALGTRAVIHTTMGDIFLTLYPNECPRTVENFCTHARNGYVMAAALCGMLTMETGRYYDNCLFHRVIKNFMVQTGDPQGDGTGGESIWGGEFEDEFHRNLRHDRPFTVSMANAGPRTNGSQFFITTVPTPWLDNKHTVFGRVENGKDTVAAIEGVRVDRFDKPFEDIRIVNVEREKLKLQELINDIKFACRKGAYHNSLSLRSLACCFLPESDPQRIRNVAVDNRLRCLIAQYAPKQEATTVASQVTPPNESTDTVALLQSPTAMLESPTSPIEPLGAPSTTTDLTEALAVLNQFEPVLFHAISGYLRQKHDRAESVCLELLVVLKAAMLSPEGASRFESNFRDIVVATDSGRKYIDLVHLKALAEHESALDAQPSSKPHWVCLHSHSTNDAISHDGATISADLSNPSFECINFVALGWRPHTTGSRSFSIHATQQQTSDTPSAFRVGWTCLKQSHRGVFLGDDAYSIGFDGRSVFCDYQCIASLATPIAAWSDVTCQLILPSNLLTFTVEAQAVVSVPVPQSLRGMAVVPAVAIGKRTFLSTVWTRYSSMYPSVFSGLGYLGPVPLSSVPTNAQRPVELVGDCTEFSSMEGTMTRLHPSIELSPKAWTISFFLYPLATQDNSEPRPWRTIFLKGQDQTMERTASVFLSCDRLLLAVCVSTKSDWNSTLVSSGPLTANQWTHIAVVCDGLTLRLIIQGKEDRTLSLNDAAVHNNHPFYFGKSPPGVKKATTDYKGFRGYLKHLQLYPTRACSVKEIAKFVKDGKHAVQSTDLEAARRVLAHSTIDTTQTLELTMRSTPGGADDDSLVEYFAPASGGVIKVPSFFQSVVKWPAAFHIQMTVRMHPSVSRASMQVLAACASSDGAFAFVWGVTANGQLCVRTKDRKFTTTGRYISPTSSWFTVGWSYTLSNVVFFIDGHAVETMPSGNVNLDLAHLVVESSSVPLTVRILSFLESMAMIYLTSFEVEGVDGMGGTESGAVWTHVLTFLLLHSLIRQVFAQQGDPHQGQAIVALVRVLRANFKPLSSIVSTDLSVPIAVPPASVGLGISDATSFAQRLKDLLVELSAFDVEFVDEAALKEIHHEAILTQIAGTEIFHPTAQKRADRLIKALECPVETEELCRYLLSQRHLVMQFLPFPDLNKHSALFPWTVEHVQNALLDAKSLTTDDVAAVLERFQKEPNVRSMAPEQLVVLYETWHLYYRDNHCQLSQASFKQLWKALVQHAPAVSGRPSSLVDLVSFLQSQLIQNLLPDDKWDIATISRLRQWHAPRRYFKVVNCPIGVRAMPNVKAPKIGKTLNIGQVIESNHVIRMPDDAVLYVSYGDGWVFDVDPSDGMLLLEEQGMHASTVHCPRYCFDYSSFE</sequence>
<comment type="caution">
    <text evidence="9">The sequence shown here is derived from an EMBL/GenBank/DDBJ whole genome shotgun (WGS) entry which is preliminary data.</text>
</comment>
<dbReference type="SUPFAM" id="SSF49899">
    <property type="entry name" value="Concanavalin A-like lectins/glucanases"/>
    <property type="match status" value="2"/>
</dbReference>
<dbReference type="PROSITE" id="PS50294">
    <property type="entry name" value="WD_REPEATS_REGION"/>
    <property type="match status" value="1"/>
</dbReference>
<evidence type="ECO:0000256" key="4">
    <source>
        <dbReference type="ARBA" id="ARBA00022737"/>
    </source>
</evidence>
<evidence type="ECO:0000313" key="9">
    <source>
        <dbReference type="EMBL" id="RHY35525.1"/>
    </source>
</evidence>
<dbReference type="VEuPathDB" id="FungiDB:H310_04559"/>
<evidence type="ECO:0000256" key="5">
    <source>
        <dbReference type="ARBA" id="ARBA00023110"/>
    </source>
</evidence>
<keyword evidence="5" id="KW-0697">Rotamase</keyword>
<dbReference type="InterPro" id="IPR001680">
    <property type="entry name" value="WD40_rpt"/>
</dbReference>
<keyword evidence="6" id="KW-0413">Isomerase</keyword>
<dbReference type="PROSITE" id="PS50082">
    <property type="entry name" value="WD_REPEATS_2"/>
    <property type="match status" value="2"/>
</dbReference>
<dbReference type="EC" id="5.2.1.8" evidence="2"/>
<dbReference type="PRINTS" id="PR00153">
    <property type="entry name" value="CSAPPISMRASE"/>
</dbReference>
<evidence type="ECO:0000256" key="2">
    <source>
        <dbReference type="ARBA" id="ARBA00013194"/>
    </source>
</evidence>
<keyword evidence="10" id="KW-1185">Reference proteome</keyword>
<dbReference type="Pfam" id="PF13385">
    <property type="entry name" value="Laminin_G_3"/>
    <property type="match status" value="1"/>
</dbReference>
<name>A0A3R6ZY01_9STRA</name>
<dbReference type="Pfam" id="PF00160">
    <property type="entry name" value="Pro_isomerase"/>
    <property type="match status" value="1"/>
</dbReference>
<evidence type="ECO:0000313" key="10">
    <source>
        <dbReference type="Proteomes" id="UP000285060"/>
    </source>
</evidence>
<dbReference type="PANTHER" id="PTHR45625:SF4">
    <property type="entry name" value="PEPTIDYLPROLYL ISOMERASE DOMAIN AND WD REPEAT-CONTAINING PROTEIN 1"/>
    <property type="match status" value="1"/>
</dbReference>
<dbReference type="Gene3D" id="2.40.100.10">
    <property type="entry name" value="Cyclophilin-like"/>
    <property type="match status" value="1"/>
</dbReference>
<dbReference type="EMBL" id="QUSY01000001">
    <property type="protein sequence ID" value="RHY35525.1"/>
    <property type="molecule type" value="Genomic_DNA"/>
</dbReference>
<feature type="domain" description="PPIase cyclophilin-type" evidence="8">
    <location>
        <begin position="651"/>
        <end position="815"/>
    </location>
</feature>
<dbReference type="GO" id="GO:0005634">
    <property type="term" value="C:nucleus"/>
    <property type="evidence" value="ECO:0007669"/>
    <property type="project" value="UniProtKB-ARBA"/>
</dbReference>
<dbReference type="InterPro" id="IPR002130">
    <property type="entry name" value="Cyclophilin-type_PPIase_dom"/>
</dbReference>
<reference evidence="9 10" key="1">
    <citation type="submission" date="2018-08" db="EMBL/GenBank/DDBJ databases">
        <title>Aphanomyces genome sequencing and annotation.</title>
        <authorList>
            <person name="Minardi D."/>
            <person name="Oidtmann B."/>
            <person name="Van Der Giezen M."/>
            <person name="Studholme D.J."/>
        </authorList>
    </citation>
    <scope>NUCLEOTIDE SEQUENCE [LARGE SCALE GENOMIC DNA]</scope>
    <source>
        <strain evidence="9 10">NJM0002</strain>
    </source>
</reference>
<dbReference type="GO" id="GO:0003755">
    <property type="term" value="F:peptidyl-prolyl cis-trans isomerase activity"/>
    <property type="evidence" value="ECO:0007669"/>
    <property type="project" value="UniProtKB-KW"/>
</dbReference>
<dbReference type="InterPro" id="IPR020892">
    <property type="entry name" value="Cyclophilin-type_PPIase_CS"/>
</dbReference>
<dbReference type="SUPFAM" id="SSF50891">
    <property type="entry name" value="Cyclophilin-like"/>
    <property type="match status" value="1"/>
</dbReference>
<feature type="repeat" description="WD" evidence="7">
    <location>
        <begin position="198"/>
        <end position="229"/>
    </location>
</feature>
<dbReference type="SUPFAM" id="SSF50978">
    <property type="entry name" value="WD40 repeat-like"/>
    <property type="match status" value="1"/>
</dbReference>
<dbReference type="Pfam" id="PF00400">
    <property type="entry name" value="WD40"/>
    <property type="match status" value="2"/>
</dbReference>
<dbReference type="InterPro" id="IPR044666">
    <property type="entry name" value="Cyclophilin_A-like"/>
</dbReference>
<evidence type="ECO:0000259" key="8">
    <source>
        <dbReference type="PROSITE" id="PS50072"/>
    </source>
</evidence>
<evidence type="ECO:0000256" key="3">
    <source>
        <dbReference type="ARBA" id="ARBA00022574"/>
    </source>
</evidence>
<evidence type="ECO:0000256" key="1">
    <source>
        <dbReference type="ARBA" id="ARBA00000971"/>
    </source>
</evidence>
<dbReference type="Proteomes" id="UP000285060">
    <property type="component" value="Unassembled WGS sequence"/>
</dbReference>
<dbReference type="FunFam" id="2.40.100.10:FF:000003">
    <property type="entry name" value="Peptidylprolyl isomerase domain and WD repeat-containing 1"/>
    <property type="match status" value="1"/>
</dbReference>
<dbReference type="InterPro" id="IPR029000">
    <property type="entry name" value="Cyclophilin-like_dom_sf"/>
</dbReference>
<gene>
    <name evidence="9" type="ORF">DYB32_000021</name>
</gene>
<dbReference type="InterPro" id="IPR013320">
    <property type="entry name" value="ConA-like_dom_sf"/>
</dbReference>
<evidence type="ECO:0000256" key="6">
    <source>
        <dbReference type="ARBA" id="ARBA00023235"/>
    </source>
</evidence>
<proteinExistence type="predicted"/>
<dbReference type="SMART" id="SM00320">
    <property type="entry name" value="WD40"/>
    <property type="match status" value="4"/>
</dbReference>
<comment type="catalytic activity">
    <reaction evidence="1">
        <text>[protein]-peptidylproline (omega=180) = [protein]-peptidylproline (omega=0)</text>
        <dbReference type="Rhea" id="RHEA:16237"/>
        <dbReference type="Rhea" id="RHEA-COMP:10747"/>
        <dbReference type="Rhea" id="RHEA-COMP:10748"/>
        <dbReference type="ChEBI" id="CHEBI:83833"/>
        <dbReference type="ChEBI" id="CHEBI:83834"/>
        <dbReference type="EC" id="5.2.1.8"/>
    </reaction>
</comment>
<dbReference type="PROSITE" id="PS00170">
    <property type="entry name" value="CSA_PPIASE_1"/>
    <property type="match status" value="1"/>
</dbReference>
<dbReference type="VEuPathDB" id="FungiDB:H310_04557"/>
<evidence type="ECO:0000256" key="7">
    <source>
        <dbReference type="PROSITE-ProRule" id="PRU00221"/>
    </source>
</evidence>
<keyword evidence="3 7" id="KW-0853">WD repeat</keyword>
<dbReference type="Gene3D" id="2.130.10.10">
    <property type="entry name" value="YVTN repeat-like/Quinoprotein amine dehydrogenase"/>
    <property type="match status" value="1"/>
</dbReference>
<dbReference type="VEuPathDB" id="FungiDB:H310_04558"/>
<feature type="repeat" description="WD" evidence="7">
    <location>
        <begin position="242"/>
        <end position="275"/>
    </location>
</feature>
<dbReference type="CDD" id="cd01927">
    <property type="entry name" value="cyclophilin_WD40"/>
    <property type="match status" value="1"/>
</dbReference>
<dbReference type="GO" id="GO:0006457">
    <property type="term" value="P:protein folding"/>
    <property type="evidence" value="ECO:0007669"/>
    <property type="project" value="InterPro"/>
</dbReference>
<dbReference type="Gene3D" id="2.60.120.200">
    <property type="match status" value="1"/>
</dbReference>
<dbReference type="PANTHER" id="PTHR45625">
    <property type="entry name" value="PEPTIDYL-PROLYL CIS-TRANS ISOMERASE-RELATED"/>
    <property type="match status" value="1"/>
</dbReference>